<feature type="transmembrane region" description="Helical" evidence="5">
    <location>
        <begin position="20"/>
        <end position="43"/>
    </location>
</feature>
<feature type="transmembrane region" description="Helical" evidence="5">
    <location>
        <begin position="154"/>
        <end position="175"/>
    </location>
</feature>
<keyword evidence="4 5" id="KW-0472">Membrane</keyword>
<dbReference type="AlphaFoldDB" id="A0A0D2GDV4"/>
<reference evidence="6 7" key="1">
    <citation type="submission" date="2013-11" db="EMBL/GenBank/DDBJ databases">
        <title>Metagenomic analysis of a methanogenic consortium involved in long chain n-alkane degradation.</title>
        <authorList>
            <person name="Davidova I.A."/>
            <person name="Callaghan A.V."/>
            <person name="Wawrik B."/>
            <person name="Pruitt S."/>
            <person name="Marks C."/>
            <person name="Duncan K.E."/>
            <person name="Suflita J.M."/>
        </authorList>
    </citation>
    <scope>NUCLEOTIDE SEQUENCE [LARGE SCALE GENOMIC DNA]</scope>
    <source>
        <strain evidence="6 7">SPR</strain>
    </source>
</reference>
<evidence type="ECO:0000313" key="6">
    <source>
        <dbReference type="EMBL" id="KIX13162.1"/>
    </source>
</evidence>
<feature type="transmembrane region" description="Helical" evidence="5">
    <location>
        <begin position="230"/>
        <end position="247"/>
    </location>
</feature>
<dbReference type="EMBL" id="AZAC01000018">
    <property type="protein sequence ID" value="KIX13162.1"/>
    <property type="molecule type" value="Genomic_DNA"/>
</dbReference>
<dbReference type="GO" id="GO:0035348">
    <property type="term" value="P:acetyl-CoA transmembrane transport"/>
    <property type="evidence" value="ECO:0007669"/>
    <property type="project" value="InterPro"/>
</dbReference>
<protein>
    <recommendedName>
        <fullName evidence="8">MFS transporter</fullName>
    </recommendedName>
</protein>
<dbReference type="RefSeq" id="WP_052515213.1">
    <property type="nucleotide sequence ID" value="NZ_AZAC01000018.1"/>
</dbReference>
<dbReference type="CDD" id="cd17485">
    <property type="entry name" value="MFS_MFSD3"/>
    <property type="match status" value="1"/>
</dbReference>
<dbReference type="OrthoDB" id="9787815at2"/>
<dbReference type="PANTHER" id="PTHR12778:SF9">
    <property type="entry name" value="ACETYL-COENZYME A TRANSPORTER 1"/>
    <property type="match status" value="1"/>
</dbReference>
<dbReference type="Proteomes" id="UP000032233">
    <property type="component" value="Unassembled WGS sequence"/>
</dbReference>
<evidence type="ECO:0008006" key="8">
    <source>
        <dbReference type="Google" id="ProtNLM"/>
    </source>
</evidence>
<feature type="transmembrane region" description="Helical" evidence="5">
    <location>
        <begin position="49"/>
        <end position="66"/>
    </location>
</feature>
<dbReference type="GO" id="GO:0008521">
    <property type="term" value="F:acetyl-CoA transmembrane transporter activity"/>
    <property type="evidence" value="ECO:0007669"/>
    <property type="project" value="InterPro"/>
</dbReference>
<feature type="transmembrane region" description="Helical" evidence="5">
    <location>
        <begin position="293"/>
        <end position="312"/>
    </location>
</feature>
<keyword evidence="3 5" id="KW-1133">Transmembrane helix</keyword>
<sequence length="423" mass="45687">MTLSKEAKVLASPGIGFKLFLLLSAYICQAVPIGFCWVGLPVIFRQTGAGLQVIGWLSMLYLPWALKFLWSPVIDRVYSERLGRRRTWIFPLQWGAALLLILLAAFPPMNSPYVGFLMMLALNFVYATNDIAVDGYATDILRPEERAWGNTVQMVSMCLGHMIGGGGFVMLYGYAGWQSTLGAMAGLTLLLILPLVLHREISPVNQGEASARNAPHPRILPFLKARRTRLVLLWLLLVGVISQAGFYMRMPLLTDLGFQSGQIGSLLLVYGYPLGILGAVIGGAVLRGAGPRVLLYGGGLTASAVALLTVHTVSGSALFGNEIELTVALENLLLGAMQVLAYTVIMALSAGPQAGTNYAVLCSAFHLIFLCQAPLVGAIADSLNYESLYLLLAVVFIVFSLLANTVFRRIGHVLIPVKAGKEF</sequence>
<accession>A0A0D2GDV4</accession>
<comment type="caution">
    <text evidence="6">The sequence shown here is derived from an EMBL/GenBank/DDBJ whole genome shotgun (WGS) entry which is preliminary data.</text>
</comment>
<dbReference type="GO" id="GO:0016020">
    <property type="term" value="C:membrane"/>
    <property type="evidence" value="ECO:0007669"/>
    <property type="project" value="UniProtKB-SubCell"/>
</dbReference>
<feature type="transmembrane region" description="Helical" evidence="5">
    <location>
        <begin position="87"/>
        <end position="107"/>
    </location>
</feature>
<feature type="transmembrane region" description="Helical" evidence="5">
    <location>
        <begin position="113"/>
        <end position="133"/>
    </location>
</feature>
<evidence type="ECO:0000256" key="1">
    <source>
        <dbReference type="ARBA" id="ARBA00004141"/>
    </source>
</evidence>
<feature type="transmembrane region" description="Helical" evidence="5">
    <location>
        <begin position="267"/>
        <end position="286"/>
    </location>
</feature>
<dbReference type="InterPro" id="IPR004752">
    <property type="entry name" value="AmpG_permease/AT-1"/>
</dbReference>
<feature type="transmembrane region" description="Helical" evidence="5">
    <location>
        <begin position="358"/>
        <end position="376"/>
    </location>
</feature>
<comment type="subcellular location">
    <subcellularLocation>
        <location evidence="1">Membrane</location>
        <topology evidence="1">Multi-pass membrane protein</topology>
    </subcellularLocation>
</comment>
<feature type="transmembrane region" description="Helical" evidence="5">
    <location>
        <begin position="332"/>
        <end position="351"/>
    </location>
</feature>
<dbReference type="Gene3D" id="1.20.1250.20">
    <property type="entry name" value="MFS general substrate transporter like domains"/>
    <property type="match status" value="1"/>
</dbReference>
<dbReference type="Pfam" id="PF13000">
    <property type="entry name" value="Acatn"/>
    <property type="match status" value="1"/>
</dbReference>
<dbReference type="InterPro" id="IPR036259">
    <property type="entry name" value="MFS_trans_sf"/>
</dbReference>
<evidence type="ECO:0000256" key="5">
    <source>
        <dbReference type="SAM" id="Phobius"/>
    </source>
</evidence>
<proteinExistence type="predicted"/>
<dbReference type="PANTHER" id="PTHR12778">
    <property type="entry name" value="SOLUTE CARRIER FAMILY 33 ACETYL-COA TRANSPORTER -RELATED"/>
    <property type="match status" value="1"/>
</dbReference>
<keyword evidence="2 5" id="KW-0812">Transmembrane</keyword>
<dbReference type="SUPFAM" id="SSF103473">
    <property type="entry name" value="MFS general substrate transporter"/>
    <property type="match status" value="1"/>
</dbReference>
<keyword evidence="7" id="KW-1185">Reference proteome</keyword>
<organism evidence="6 7">
    <name type="scientific">Dethiosulfatarculus sandiegensis</name>
    <dbReference type="NCBI Taxonomy" id="1429043"/>
    <lineage>
        <taxon>Bacteria</taxon>
        <taxon>Pseudomonadati</taxon>
        <taxon>Thermodesulfobacteriota</taxon>
        <taxon>Desulfarculia</taxon>
        <taxon>Desulfarculales</taxon>
        <taxon>Desulfarculaceae</taxon>
        <taxon>Dethiosulfatarculus</taxon>
    </lineage>
</organism>
<feature type="transmembrane region" description="Helical" evidence="5">
    <location>
        <begin position="181"/>
        <end position="197"/>
    </location>
</feature>
<evidence type="ECO:0000256" key="4">
    <source>
        <dbReference type="ARBA" id="ARBA00023136"/>
    </source>
</evidence>
<evidence type="ECO:0000256" key="2">
    <source>
        <dbReference type="ARBA" id="ARBA00022692"/>
    </source>
</evidence>
<dbReference type="InParanoid" id="A0A0D2GDV4"/>
<dbReference type="STRING" id="1429043.X474_15570"/>
<dbReference type="InterPro" id="IPR024371">
    <property type="entry name" value="AcetylCoA_trans_1-like"/>
</dbReference>
<feature type="transmembrane region" description="Helical" evidence="5">
    <location>
        <begin position="388"/>
        <end position="407"/>
    </location>
</feature>
<evidence type="ECO:0000256" key="3">
    <source>
        <dbReference type="ARBA" id="ARBA00022989"/>
    </source>
</evidence>
<gene>
    <name evidence="6" type="ORF">X474_15570</name>
</gene>
<evidence type="ECO:0000313" key="7">
    <source>
        <dbReference type="Proteomes" id="UP000032233"/>
    </source>
</evidence>
<name>A0A0D2GDV4_9BACT</name>